<organism evidence="2 3">
    <name type="scientific">Bemisia tabaci</name>
    <name type="common">Sweetpotato whitefly</name>
    <name type="synonym">Aleurodes tabaci</name>
    <dbReference type="NCBI Taxonomy" id="7038"/>
    <lineage>
        <taxon>Eukaryota</taxon>
        <taxon>Metazoa</taxon>
        <taxon>Ecdysozoa</taxon>
        <taxon>Arthropoda</taxon>
        <taxon>Hexapoda</taxon>
        <taxon>Insecta</taxon>
        <taxon>Pterygota</taxon>
        <taxon>Neoptera</taxon>
        <taxon>Paraneoptera</taxon>
        <taxon>Hemiptera</taxon>
        <taxon>Sternorrhyncha</taxon>
        <taxon>Aleyrodoidea</taxon>
        <taxon>Aleyrodidae</taxon>
        <taxon>Aleyrodinae</taxon>
        <taxon>Bemisia</taxon>
    </lineage>
</organism>
<dbReference type="EMBL" id="OU963862">
    <property type="protein sequence ID" value="CAH0381285.1"/>
    <property type="molecule type" value="Genomic_DNA"/>
</dbReference>
<dbReference type="InterPro" id="IPR013087">
    <property type="entry name" value="Znf_C2H2_type"/>
</dbReference>
<dbReference type="AlphaFoldDB" id="A0A9P0A095"/>
<evidence type="ECO:0000259" key="1">
    <source>
        <dbReference type="SMART" id="SM00355"/>
    </source>
</evidence>
<dbReference type="SUPFAM" id="SSF57667">
    <property type="entry name" value="beta-beta-alpha zinc fingers"/>
    <property type="match status" value="1"/>
</dbReference>
<keyword evidence="3" id="KW-1185">Reference proteome</keyword>
<gene>
    <name evidence="2" type="ORF">BEMITA_LOCUS951</name>
</gene>
<dbReference type="InterPro" id="IPR036236">
    <property type="entry name" value="Znf_C2H2_sf"/>
</dbReference>
<dbReference type="SMART" id="SM00355">
    <property type="entry name" value="ZnF_C2H2"/>
    <property type="match status" value="1"/>
</dbReference>
<dbReference type="Proteomes" id="UP001152759">
    <property type="component" value="Chromosome 1"/>
</dbReference>
<dbReference type="Gene3D" id="3.30.160.60">
    <property type="entry name" value="Classic Zinc Finger"/>
    <property type="match status" value="1"/>
</dbReference>
<feature type="domain" description="C2H2-type" evidence="1">
    <location>
        <begin position="116"/>
        <end position="138"/>
    </location>
</feature>
<dbReference type="Pfam" id="PF00096">
    <property type="entry name" value="zf-C2H2"/>
    <property type="match status" value="1"/>
</dbReference>
<protein>
    <recommendedName>
        <fullName evidence="1">C2H2-type domain-containing protein</fullName>
    </recommendedName>
</protein>
<proteinExistence type="predicted"/>
<evidence type="ECO:0000313" key="3">
    <source>
        <dbReference type="Proteomes" id="UP001152759"/>
    </source>
</evidence>
<sequence length="141" mass="16554">MAALADGRFWSPVFLPRRRSPSEFICHYFTILQQLYIKTAFWEFPPEFTPAGLCLRFLWKVLQDVLGPIARESYETVMMKDGVRFICQCGNMYSKPTNLSRHQKSNCSAASEVLRFKCNLCPYVAKRKDYLKEHLIRHHCL</sequence>
<name>A0A9P0A095_BEMTA</name>
<reference evidence="2" key="1">
    <citation type="submission" date="2021-12" db="EMBL/GenBank/DDBJ databases">
        <authorList>
            <person name="King R."/>
        </authorList>
    </citation>
    <scope>NUCLEOTIDE SEQUENCE</scope>
</reference>
<evidence type="ECO:0000313" key="2">
    <source>
        <dbReference type="EMBL" id="CAH0381285.1"/>
    </source>
</evidence>
<accession>A0A9P0A095</accession>